<dbReference type="Gene3D" id="2.40.420.20">
    <property type="match status" value="1"/>
</dbReference>
<dbReference type="GO" id="GO:0022857">
    <property type="term" value="F:transmembrane transporter activity"/>
    <property type="evidence" value="ECO:0007669"/>
    <property type="project" value="InterPro"/>
</dbReference>
<evidence type="ECO:0000313" key="8">
    <source>
        <dbReference type="Proteomes" id="UP000202440"/>
    </source>
</evidence>
<dbReference type="Pfam" id="PF25967">
    <property type="entry name" value="RND-MFP_C"/>
    <property type="match status" value="1"/>
</dbReference>
<evidence type="ECO:0000256" key="3">
    <source>
        <dbReference type="SAM" id="SignalP"/>
    </source>
</evidence>
<feature type="domain" description="Multidrug resistance protein MdtA-like C-terminal permuted SH3" evidence="6">
    <location>
        <begin position="297"/>
        <end position="353"/>
    </location>
</feature>
<dbReference type="Pfam" id="PF25917">
    <property type="entry name" value="BSH_RND"/>
    <property type="match status" value="1"/>
</dbReference>
<dbReference type="GO" id="GO:0046677">
    <property type="term" value="P:response to antibiotic"/>
    <property type="evidence" value="ECO:0007669"/>
    <property type="project" value="TreeGrafter"/>
</dbReference>
<feature type="chain" id="PRO_5012917206" evidence="3">
    <location>
        <begin position="27"/>
        <end position="396"/>
    </location>
</feature>
<evidence type="ECO:0000259" key="5">
    <source>
        <dbReference type="Pfam" id="PF25944"/>
    </source>
</evidence>
<organism evidence="7 8">
    <name type="scientific">Bacterioplanes sanyensis</name>
    <dbReference type="NCBI Taxonomy" id="1249553"/>
    <lineage>
        <taxon>Bacteria</taxon>
        <taxon>Pseudomonadati</taxon>
        <taxon>Pseudomonadota</taxon>
        <taxon>Gammaproteobacteria</taxon>
        <taxon>Oceanospirillales</taxon>
        <taxon>Oceanospirillaceae</taxon>
        <taxon>Bacterioplanes</taxon>
    </lineage>
</organism>
<dbReference type="InterPro" id="IPR006143">
    <property type="entry name" value="RND_pump_MFP"/>
</dbReference>
<dbReference type="Gene3D" id="2.40.30.170">
    <property type="match status" value="1"/>
</dbReference>
<dbReference type="Proteomes" id="UP000202440">
    <property type="component" value="Chromosome"/>
</dbReference>
<comment type="subcellular location">
    <subcellularLocation>
        <location evidence="1">Cell inner membrane</location>
        <topology evidence="1">Lipid-anchor</topology>
    </subcellularLocation>
</comment>
<dbReference type="OrthoDB" id="9800613at2"/>
<dbReference type="RefSeq" id="WP_094060263.1">
    <property type="nucleotide sequence ID" value="NZ_CP022530.1"/>
</dbReference>
<evidence type="ECO:0000259" key="4">
    <source>
        <dbReference type="Pfam" id="PF25917"/>
    </source>
</evidence>
<evidence type="ECO:0000313" key="7">
    <source>
        <dbReference type="EMBL" id="ASP39081.1"/>
    </source>
</evidence>
<feature type="domain" description="Multidrug resistance protein MdtA-like beta-barrel" evidence="5">
    <location>
        <begin position="230"/>
        <end position="289"/>
    </location>
</feature>
<dbReference type="AlphaFoldDB" id="A0A222FL27"/>
<name>A0A222FL27_9GAMM</name>
<proteinExistence type="inferred from homology"/>
<evidence type="ECO:0000256" key="1">
    <source>
        <dbReference type="ARBA" id="ARBA00004519"/>
    </source>
</evidence>
<evidence type="ECO:0000256" key="2">
    <source>
        <dbReference type="ARBA" id="ARBA00009477"/>
    </source>
</evidence>
<dbReference type="EMBL" id="CP022530">
    <property type="protein sequence ID" value="ASP39081.1"/>
    <property type="molecule type" value="Genomic_DNA"/>
</dbReference>
<dbReference type="Gene3D" id="2.40.50.100">
    <property type="match status" value="1"/>
</dbReference>
<evidence type="ECO:0000259" key="6">
    <source>
        <dbReference type="Pfam" id="PF25967"/>
    </source>
</evidence>
<dbReference type="NCBIfam" id="TIGR01730">
    <property type="entry name" value="RND_mfp"/>
    <property type="match status" value="1"/>
</dbReference>
<dbReference type="GO" id="GO:0005886">
    <property type="term" value="C:plasma membrane"/>
    <property type="evidence" value="ECO:0007669"/>
    <property type="project" value="TreeGrafter"/>
</dbReference>
<keyword evidence="8" id="KW-1185">Reference proteome</keyword>
<accession>A0A222FL27</accession>
<feature type="domain" description="Multidrug resistance protein MdtA-like barrel-sandwich hybrid" evidence="4">
    <location>
        <begin position="63"/>
        <end position="198"/>
    </location>
</feature>
<dbReference type="Gene3D" id="1.10.287.470">
    <property type="entry name" value="Helix hairpin bin"/>
    <property type="match status" value="1"/>
</dbReference>
<protein>
    <submittedName>
        <fullName evidence="7">Efflux transporter periplasmic adaptor subunit</fullName>
    </submittedName>
</protein>
<dbReference type="InterPro" id="IPR058626">
    <property type="entry name" value="MdtA-like_b-barrel"/>
</dbReference>
<dbReference type="KEGG" id="bsan:CHH28_10490"/>
<comment type="similarity">
    <text evidence="2">Belongs to the membrane fusion protein (MFP) (TC 8.A.1) family.</text>
</comment>
<dbReference type="InterPro" id="IPR058627">
    <property type="entry name" value="MdtA-like_C"/>
</dbReference>
<gene>
    <name evidence="7" type="ORF">CHH28_10490</name>
</gene>
<dbReference type="GO" id="GO:0030313">
    <property type="term" value="C:cell envelope"/>
    <property type="evidence" value="ECO:0007669"/>
    <property type="project" value="UniProtKB-SubCell"/>
</dbReference>
<dbReference type="PANTHER" id="PTHR30158">
    <property type="entry name" value="ACRA/E-RELATED COMPONENT OF DRUG EFFLUX TRANSPORTER"/>
    <property type="match status" value="1"/>
</dbReference>
<dbReference type="PROSITE" id="PS51257">
    <property type="entry name" value="PROKAR_LIPOPROTEIN"/>
    <property type="match status" value="1"/>
</dbReference>
<feature type="signal peptide" evidence="3">
    <location>
        <begin position="1"/>
        <end position="26"/>
    </location>
</feature>
<keyword evidence="3" id="KW-0732">Signal</keyword>
<dbReference type="SUPFAM" id="SSF111369">
    <property type="entry name" value="HlyD-like secretion proteins"/>
    <property type="match status" value="1"/>
</dbReference>
<sequence>MKSPTKSMIVLLLASLLLAACSSEPAEPQASAAPLQPIDVAHVVRADIIDWSQFTTRLQAPQTVEVRPRVSGVIESIEFVEGAEVKQGDLLVKLDPRPYAAEVDRLTAQRDAALAALKQAQLEERRSTRLRASNAMAAEQADARVFQAQQRQAELAAMEAALQAAQLNLEFTDIRSPLNGRVSNAFIQPGNTVNANASVLTQLVSTEQVHAYFDIDERSWNAQFSDVTAATQLAVYLQLTGENDYQHMGMLDFIDNRVNFNTGTLRVRATFDVADNKLRPGAFARVRIAPQQKISSVLVPETAIGTDLKNRFVLAVNAENTLEYRQVTLGPRIGTLRVIETGLNGDDRIAVNGPARVGPGMPIEPRDVTIDTSALAQVLPETRISSELEQSVAQAR</sequence>
<dbReference type="Pfam" id="PF25944">
    <property type="entry name" value="Beta-barrel_RND"/>
    <property type="match status" value="1"/>
</dbReference>
<reference evidence="7 8" key="1">
    <citation type="submission" date="2017-07" db="EMBL/GenBank/DDBJ databases">
        <title>Annotated genome sequence of Bacterioplanes sanyensis isolated from Red Sea.</title>
        <authorList>
            <person name="Rehman Z.U."/>
        </authorList>
    </citation>
    <scope>NUCLEOTIDE SEQUENCE [LARGE SCALE GENOMIC DNA]</scope>
    <source>
        <strain evidence="7 8">NV9</strain>
    </source>
</reference>
<dbReference type="PANTHER" id="PTHR30158:SF26">
    <property type="entry name" value="RESISTANCE-NODULATION-CELL DIVISION (RND) MULTIDRUG EFFLUX MEMBRANE FUSION PROTEIN MEXE"/>
    <property type="match status" value="1"/>
</dbReference>
<dbReference type="InterPro" id="IPR058625">
    <property type="entry name" value="MdtA-like_BSH"/>
</dbReference>